<dbReference type="Pfam" id="PF07508">
    <property type="entry name" value="Recombinase"/>
    <property type="match status" value="1"/>
</dbReference>
<dbReference type="InterPro" id="IPR036162">
    <property type="entry name" value="Resolvase-like_N_sf"/>
</dbReference>
<gene>
    <name evidence="4" type="primary">tnpR_1</name>
    <name evidence="4" type="ORF">RSSSTS7063_00961</name>
</gene>
<evidence type="ECO:0000259" key="2">
    <source>
        <dbReference type="PROSITE" id="PS51736"/>
    </source>
</evidence>
<keyword evidence="5" id="KW-1185">Reference proteome</keyword>
<dbReference type="CDD" id="cd00338">
    <property type="entry name" value="Ser_Recombinase"/>
    <property type="match status" value="1"/>
</dbReference>
<dbReference type="PROSITE" id="PS51737">
    <property type="entry name" value="RECOMBINASE_DNA_BIND"/>
    <property type="match status" value="1"/>
</dbReference>
<dbReference type="InterPro" id="IPR050639">
    <property type="entry name" value="SSR_resolvase"/>
</dbReference>
<dbReference type="PANTHER" id="PTHR30461:SF23">
    <property type="entry name" value="DNA RECOMBINASE-RELATED"/>
    <property type="match status" value="1"/>
</dbReference>
<organism evidence="4 5">
    <name type="scientific">Blautia luti</name>
    <dbReference type="NCBI Taxonomy" id="89014"/>
    <lineage>
        <taxon>Bacteria</taxon>
        <taxon>Bacillati</taxon>
        <taxon>Bacillota</taxon>
        <taxon>Clostridia</taxon>
        <taxon>Lachnospirales</taxon>
        <taxon>Lachnospiraceae</taxon>
        <taxon>Blautia</taxon>
    </lineage>
</organism>
<dbReference type="SUPFAM" id="SSF53041">
    <property type="entry name" value="Resolvase-like"/>
    <property type="match status" value="1"/>
</dbReference>
<dbReference type="GO" id="GO:0003677">
    <property type="term" value="F:DNA binding"/>
    <property type="evidence" value="ECO:0007669"/>
    <property type="project" value="InterPro"/>
</dbReference>
<dbReference type="InterPro" id="IPR011109">
    <property type="entry name" value="DNA_bind_recombinase_dom"/>
</dbReference>
<dbReference type="Pfam" id="PF13408">
    <property type="entry name" value="Zn_ribbon_recom"/>
    <property type="match status" value="1"/>
</dbReference>
<dbReference type="Gene3D" id="3.90.1750.20">
    <property type="entry name" value="Putative Large Serine Recombinase, Chain B, Domain 2"/>
    <property type="match status" value="1"/>
</dbReference>
<feature type="domain" description="Resolvase/invertase-type recombinase catalytic" evidence="2">
    <location>
        <begin position="24"/>
        <end position="171"/>
    </location>
</feature>
<dbReference type="GO" id="GO:0000150">
    <property type="term" value="F:DNA strand exchange activity"/>
    <property type="evidence" value="ECO:0007669"/>
    <property type="project" value="InterPro"/>
</dbReference>
<dbReference type="RefSeq" id="WP_144094989.1">
    <property type="nucleotide sequence ID" value="NZ_CABHMX010000026.1"/>
</dbReference>
<dbReference type="InterPro" id="IPR038109">
    <property type="entry name" value="DNA_bind_recomb_sf"/>
</dbReference>
<feature type="domain" description="Recombinase" evidence="3">
    <location>
        <begin position="181"/>
        <end position="305"/>
    </location>
</feature>
<keyword evidence="1" id="KW-0175">Coiled coil</keyword>
<dbReference type="Gene3D" id="3.40.50.1390">
    <property type="entry name" value="Resolvase, N-terminal catalytic domain"/>
    <property type="match status" value="1"/>
</dbReference>
<evidence type="ECO:0000256" key="1">
    <source>
        <dbReference type="SAM" id="Coils"/>
    </source>
</evidence>
<name>A0A564W633_9FIRM</name>
<sequence>MEIELIKANEFSEGSARKRVERLRVAAYCRVSTDDEDQIKSYNSMVRYYTDLIQNNKEWIFAGVYADKAITGTKTDKRDEFQRLIQDCMDGKIDLIIAKSIPRFARNTLDTLKYVRMLKERNIAVYFEVEKINTLKDGEFLMTILSSVAQQEVENTSAYVKKGLKMKMKRGELVGFQGCMGYDYDVATKSISINEEGAKVVRYIFERYVAGAGSTMIARELNEQGIMTIKGNPWVSSSVMGIINNEKYKGDILLGKTFTVDPISKRRLENLGEEDRYYIHDHHEPIISEEMFARAQEIRSRRNGNRKHGVTPGKREKFSRQYAFSCLLECGFCGANLSRRRWHSNSKYKKTIWQCVKATKDGKRFCPDSKGIPEQVIEEAFVESYRMLCRDNKDVLEEFLKRTEKALGENSVEDQLNKLQKKIDNLSYKRKKLLDNYLSGIVEQDIYEETDVSLKTDLSNAKAKLEYFQQQADEESSLQKRIADFKKALSHNEVLEEFDRGIFESIIEKVIVGGYDENGEKDPYKITFIYKTGFKNEIGNAKERFDKSKSVGDKAKELCSHIVNEVKDVCSYVSDNTCGDGSTAFLQKARRTYQRKS</sequence>
<feature type="coiled-coil region" evidence="1">
    <location>
        <begin position="409"/>
        <end position="436"/>
    </location>
</feature>
<dbReference type="Pfam" id="PF00239">
    <property type="entry name" value="Resolvase"/>
    <property type="match status" value="1"/>
</dbReference>
<protein>
    <submittedName>
        <fullName evidence="4">Transposon Tn3 resolvase</fullName>
    </submittedName>
</protein>
<accession>A0A564W633</accession>
<dbReference type="PROSITE" id="PS51736">
    <property type="entry name" value="RECOMBINASES_3"/>
    <property type="match status" value="1"/>
</dbReference>
<dbReference type="SMART" id="SM00857">
    <property type="entry name" value="Resolvase"/>
    <property type="match status" value="1"/>
</dbReference>
<evidence type="ECO:0000313" key="5">
    <source>
        <dbReference type="Proteomes" id="UP000408482"/>
    </source>
</evidence>
<evidence type="ECO:0000313" key="4">
    <source>
        <dbReference type="EMBL" id="VUX40359.1"/>
    </source>
</evidence>
<evidence type="ECO:0000259" key="3">
    <source>
        <dbReference type="PROSITE" id="PS51737"/>
    </source>
</evidence>
<dbReference type="PANTHER" id="PTHR30461">
    <property type="entry name" value="DNA-INVERTASE FROM LAMBDOID PROPHAGE"/>
    <property type="match status" value="1"/>
</dbReference>
<dbReference type="EMBL" id="CABHNW010000150">
    <property type="protein sequence ID" value="VUX40359.1"/>
    <property type="molecule type" value="Genomic_DNA"/>
</dbReference>
<dbReference type="InterPro" id="IPR025827">
    <property type="entry name" value="Zn_ribbon_recom_dom"/>
</dbReference>
<dbReference type="InterPro" id="IPR006119">
    <property type="entry name" value="Resolv_N"/>
</dbReference>
<dbReference type="AlphaFoldDB" id="A0A564W633"/>
<proteinExistence type="predicted"/>
<dbReference type="Proteomes" id="UP000408482">
    <property type="component" value="Unassembled WGS sequence"/>
</dbReference>
<reference evidence="4 5" key="1">
    <citation type="submission" date="2019-07" db="EMBL/GenBank/DDBJ databases">
        <authorList>
            <person name="Hibberd C M."/>
            <person name="Gehrig L. J."/>
            <person name="Chang H.-W."/>
            <person name="Venkatesh S."/>
        </authorList>
    </citation>
    <scope>NUCLEOTIDE SEQUENCE [LARGE SCALE GENOMIC DNA]</scope>
    <source>
        <strain evidence="4">Blautia_luti_SSTS_Bg7063</strain>
    </source>
</reference>